<dbReference type="GO" id="GO:0007219">
    <property type="term" value="P:Notch signaling pathway"/>
    <property type="evidence" value="ECO:0007669"/>
    <property type="project" value="TreeGrafter"/>
</dbReference>
<dbReference type="PANTHER" id="PTHR10202">
    <property type="entry name" value="PRESENILIN"/>
    <property type="match status" value="1"/>
</dbReference>
<sequence length="87" mass="9488">MSSTQHQQANVQPSIEVAAASLQPQPQRQVQPSSSSSTSNEAENEKDLKYGAAHVIRLFAPVSLCMALVIFTMNTIGYFSRDDGVYL</sequence>
<dbReference type="GO" id="GO:0016485">
    <property type="term" value="P:protein processing"/>
    <property type="evidence" value="ECO:0007669"/>
    <property type="project" value="InterPro"/>
</dbReference>
<dbReference type="GO" id="GO:0070765">
    <property type="term" value="C:gamma-secretase complex"/>
    <property type="evidence" value="ECO:0007669"/>
    <property type="project" value="TreeGrafter"/>
</dbReference>
<dbReference type="WBParaSite" id="PSU_v2.g8185.t1">
    <property type="protein sequence ID" value="PSU_v2.g8185.t1"/>
    <property type="gene ID" value="PSU_v2.g8185"/>
</dbReference>
<dbReference type="GO" id="GO:0034205">
    <property type="term" value="P:amyloid-beta formation"/>
    <property type="evidence" value="ECO:0007669"/>
    <property type="project" value="TreeGrafter"/>
</dbReference>
<dbReference type="GO" id="GO:0055074">
    <property type="term" value="P:calcium ion homeostasis"/>
    <property type="evidence" value="ECO:0007669"/>
    <property type="project" value="TreeGrafter"/>
</dbReference>
<proteinExistence type="predicted"/>
<dbReference type="AlphaFoldDB" id="A0A914Z8L1"/>
<keyword evidence="2" id="KW-0472">Membrane</keyword>
<name>A0A914Z8L1_9BILA</name>
<dbReference type="InterPro" id="IPR001108">
    <property type="entry name" value="Peptidase_A22A"/>
</dbReference>
<dbReference type="PANTHER" id="PTHR10202:SF13">
    <property type="entry name" value="PRESENILIN HOMOLOG"/>
    <property type="match status" value="1"/>
</dbReference>
<keyword evidence="2" id="KW-0812">Transmembrane</keyword>
<feature type="compositionally biased region" description="Polar residues" evidence="1">
    <location>
        <begin position="1"/>
        <end position="13"/>
    </location>
</feature>
<feature type="transmembrane region" description="Helical" evidence="2">
    <location>
        <begin position="58"/>
        <end position="79"/>
    </location>
</feature>
<dbReference type="GO" id="GO:0006509">
    <property type="term" value="P:membrane protein ectodomain proteolysis"/>
    <property type="evidence" value="ECO:0007669"/>
    <property type="project" value="TreeGrafter"/>
</dbReference>
<protein>
    <submittedName>
        <fullName evidence="4">Uncharacterized protein</fullName>
    </submittedName>
</protein>
<evidence type="ECO:0000256" key="2">
    <source>
        <dbReference type="SAM" id="Phobius"/>
    </source>
</evidence>
<dbReference type="GO" id="GO:0042500">
    <property type="term" value="F:aspartic endopeptidase activity, intramembrane cleaving"/>
    <property type="evidence" value="ECO:0007669"/>
    <property type="project" value="InterPro"/>
</dbReference>
<reference evidence="4" key="1">
    <citation type="submission" date="2022-11" db="UniProtKB">
        <authorList>
            <consortium name="WormBaseParasite"/>
        </authorList>
    </citation>
    <scope>IDENTIFICATION</scope>
</reference>
<dbReference type="Proteomes" id="UP000887577">
    <property type="component" value="Unplaced"/>
</dbReference>
<evidence type="ECO:0000313" key="3">
    <source>
        <dbReference type="Proteomes" id="UP000887577"/>
    </source>
</evidence>
<evidence type="ECO:0000256" key="1">
    <source>
        <dbReference type="SAM" id="MobiDB-lite"/>
    </source>
</evidence>
<organism evidence="3 4">
    <name type="scientific">Panagrolaimus superbus</name>
    <dbReference type="NCBI Taxonomy" id="310955"/>
    <lineage>
        <taxon>Eukaryota</taxon>
        <taxon>Metazoa</taxon>
        <taxon>Ecdysozoa</taxon>
        <taxon>Nematoda</taxon>
        <taxon>Chromadorea</taxon>
        <taxon>Rhabditida</taxon>
        <taxon>Tylenchina</taxon>
        <taxon>Panagrolaimomorpha</taxon>
        <taxon>Panagrolaimoidea</taxon>
        <taxon>Panagrolaimidae</taxon>
        <taxon>Panagrolaimus</taxon>
    </lineage>
</organism>
<evidence type="ECO:0000313" key="4">
    <source>
        <dbReference type="WBParaSite" id="PSU_v2.g8185.t1"/>
    </source>
</evidence>
<feature type="region of interest" description="Disordered" evidence="1">
    <location>
        <begin position="1"/>
        <end position="45"/>
    </location>
</feature>
<keyword evidence="2" id="KW-1133">Transmembrane helix</keyword>
<keyword evidence="3" id="KW-1185">Reference proteome</keyword>
<feature type="compositionally biased region" description="Low complexity" evidence="1">
    <location>
        <begin position="21"/>
        <end position="39"/>
    </location>
</feature>
<accession>A0A914Z8L1</accession>